<evidence type="ECO:0000256" key="2">
    <source>
        <dbReference type="ARBA" id="ARBA00004725"/>
    </source>
</evidence>
<evidence type="ECO:0000259" key="7">
    <source>
        <dbReference type="Pfam" id="PF01180"/>
    </source>
</evidence>
<dbReference type="InterPro" id="IPR005720">
    <property type="entry name" value="Dihydroorotate_DH_cat"/>
</dbReference>
<evidence type="ECO:0000256" key="6">
    <source>
        <dbReference type="ARBA" id="ARBA00023002"/>
    </source>
</evidence>
<proteinExistence type="predicted"/>
<keyword evidence="5" id="KW-0665">Pyrimidine biosynthesis</keyword>
<evidence type="ECO:0000313" key="8">
    <source>
        <dbReference type="EMBL" id="EKE28788.1"/>
    </source>
</evidence>
<dbReference type="AlphaFoldDB" id="K2G0L3"/>
<dbReference type="PANTHER" id="PTHR48109">
    <property type="entry name" value="DIHYDROOROTATE DEHYDROGENASE (QUINONE), MITOCHONDRIAL-RELATED"/>
    <property type="match status" value="1"/>
</dbReference>
<dbReference type="PIRSF" id="PIRSF000164">
    <property type="entry name" value="DHO_oxidase"/>
    <property type="match status" value="1"/>
</dbReference>
<keyword evidence="3" id="KW-0285">Flavoprotein</keyword>
<comment type="cofactor">
    <cofactor evidence="1">
        <name>FMN</name>
        <dbReference type="ChEBI" id="CHEBI:58210"/>
    </cofactor>
</comment>
<dbReference type="InterPro" id="IPR012135">
    <property type="entry name" value="Dihydroorotate_DH_1_2"/>
</dbReference>
<evidence type="ECO:0000256" key="5">
    <source>
        <dbReference type="ARBA" id="ARBA00022975"/>
    </source>
</evidence>
<dbReference type="GO" id="GO:0005737">
    <property type="term" value="C:cytoplasm"/>
    <property type="evidence" value="ECO:0007669"/>
    <property type="project" value="InterPro"/>
</dbReference>
<evidence type="ECO:0000256" key="4">
    <source>
        <dbReference type="ARBA" id="ARBA00022643"/>
    </source>
</evidence>
<reference evidence="8" key="1">
    <citation type="journal article" date="2012" name="Science">
        <title>Fermentation, hydrogen, and sulfur metabolism in multiple uncultivated bacterial phyla.</title>
        <authorList>
            <person name="Wrighton K.C."/>
            <person name="Thomas B.C."/>
            <person name="Sharon I."/>
            <person name="Miller C.S."/>
            <person name="Castelle C.J."/>
            <person name="VerBerkmoes N.C."/>
            <person name="Wilkins M.J."/>
            <person name="Hettich R.L."/>
            <person name="Lipton M.S."/>
            <person name="Williams K.H."/>
            <person name="Long P.E."/>
            <person name="Banfield J.F."/>
        </authorList>
    </citation>
    <scope>NUCLEOTIDE SEQUENCE [LARGE SCALE GENOMIC DNA]</scope>
</reference>
<protein>
    <recommendedName>
        <fullName evidence="7">Dihydroorotate dehydrogenase catalytic domain-containing protein</fullName>
    </recommendedName>
</protein>
<dbReference type="InterPro" id="IPR023359">
    <property type="entry name" value="Dihydro_DH_chainA_dom2"/>
</dbReference>
<dbReference type="InterPro" id="IPR013785">
    <property type="entry name" value="Aldolase_TIM"/>
</dbReference>
<evidence type="ECO:0000256" key="1">
    <source>
        <dbReference type="ARBA" id="ARBA00001917"/>
    </source>
</evidence>
<keyword evidence="4" id="KW-0288">FMN</keyword>
<dbReference type="Gene3D" id="2.30.26.10">
    <property type="entry name" value="Dihydroorotate Dehydrogenase A, chain A, domain 2"/>
    <property type="match status" value="1"/>
</dbReference>
<dbReference type="InterPro" id="IPR050074">
    <property type="entry name" value="DHO_dehydrogenase"/>
</dbReference>
<gene>
    <name evidence="8" type="ORF">ACD_3C00013G0001</name>
</gene>
<dbReference type="EMBL" id="AMFJ01000287">
    <property type="protein sequence ID" value="EKE28788.1"/>
    <property type="molecule type" value="Genomic_DNA"/>
</dbReference>
<dbReference type="UniPathway" id="UPA00070"/>
<dbReference type="SUPFAM" id="SSF51395">
    <property type="entry name" value="FMN-linked oxidoreductases"/>
    <property type="match status" value="1"/>
</dbReference>
<comment type="pathway">
    <text evidence="2">Pyrimidine metabolism; UMP biosynthesis via de novo pathway.</text>
</comment>
<keyword evidence="6" id="KW-0560">Oxidoreductase</keyword>
<dbReference type="GO" id="GO:0044205">
    <property type="term" value="P:'de novo' UMP biosynthetic process"/>
    <property type="evidence" value="ECO:0007669"/>
    <property type="project" value="UniProtKB-UniPathway"/>
</dbReference>
<dbReference type="Gene3D" id="3.20.20.70">
    <property type="entry name" value="Aldolase class I"/>
    <property type="match status" value="1"/>
</dbReference>
<evidence type="ECO:0000256" key="3">
    <source>
        <dbReference type="ARBA" id="ARBA00022630"/>
    </source>
</evidence>
<dbReference type="NCBIfam" id="NF002702">
    <property type="entry name" value="PRK02506.1"/>
    <property type="match status" value="1"/>
</dbReference>
<organism evidence="8">
    <name type="scientific">uncultured bacterium</name>
    <name type="common">gcode 4</name>
    <dbReference type="NCBI Taxonomy" id="1234023"/>
    <lineage>
        <taxon>Bacteria</taxon>
        <taxon>environmental samples</taxon>
    </lineage>
</organism>
<sequence>MEINPKIKDVVLSSYIFNASGPSDTTLEELNLIWSSRAWAITMKSATLEAREWNPEPRYAPTSYWSINSMWLPNLWYEKYVGFSSDLKMFEKPIIASIAWLKPDDFIVMTKAFQNSDADLIELNMSCPNVPWKPQIWYDFDTVEYILKNVDNLWNKPIWIKLPPYFDFAHYDQIAEIILRHNVSFITCINSIWNTLIIDSETETTLIRPKWWFGWLWGDFVKPIALANVRRFYELFWDNVFIIWCGWIKNWTDAFEFLLAWAWAIQLWTVFEKEGPECFGRIEKELAEILNRKWYNSIDEVRGRLKII</sequence>
<dbReference type="GO" id="GO:0004152">
    <property type="term" value="F:dihydroorotate dehydrogenase activity"/>
    <property type="evidence" value="ECO:0007669"/>
    <property type="project" value="InterPro"/>
</dbReference>
<feature type="domain" description="Dihydroorotate dehydrogenase catalytic" evidence="7">
    <location>
        <begin position="6"/>
        <end position="290"/>
    </location>
</feature>
<comment type="caution">
    <text evidence="8">The sequence shown here is derived from an EMBL/GenBank/DDBJ whole genome shotgun (WGS) entry which is preliminary data.</text>
</comment>
<dbReference type="GO" id="GO:0006207">
    <property type="term" value="P:'de novo' pyrimidine nucleobase biosynthetic process"/>
    <property type="evidence" value="ECO:0007669"/>
    <property type="project" value="TreeGrafter"/>
</dbReference>
<name>K2G0L3_9BACT</name>
<dbReference type="Pfam" id="PF01180">
    <property type="entry name" value="DHO_dh"/>
    <property type="match status" value="1"/>
</dbReference>
<dbReference type="PANTHER" id="PTHR48109:SF1">
    <property type="entry name" value="DIHYDROOROTATE DEHYDROGENASE (FUMARATE)"/>
    <property type="match status" value="1"/>
</dbReference>
<accession>K2G0L3</accession>